<dbReference type="EMBL" id="JAHHGM010000006">
    <property type="protein sequence ID" value="MBT2989081.1"/>
    <property type="molecule type" value="Genomic_DNA"/>
</dbReference>
<organism evidence="3 4">
    <name type="scientific">Candidatus Thiodiazotropha taylori</name>
    <dbReference type="NCBI Taxonomy" id="2792791"/>
    <lineage>
        <taxon>Bacteria</taxon>
        <taxon>Pseudomonadati</taxon>
        <taxon>Pseudomonadota</taxon>
        <taxon>Gammaproteobacteria</taxon>
        <taxon>Chromatiales</taxon>
        <taxon>Sedimenticolaceae</taxon>
        <taxon>Candidatus Thiodiazotropha</taxon>
    </lineage>
</organism>
<dbReference type="PIRSF" id="PIRSF016789">
    <property type="entry name" value="DUF454"/>
    <property type="match status" value="1"/>
</dbReference>
<keyword evidence="1 2" id="KW-0472">Membrane</keyword>
<name>A0A944M6W0_9GAMM</name>
<reference evidence="3 4" key="1">
    <citation type="submission" date="2021-05" db="EMBL/GenBank/DDBJ databases">
        <title>Genetic and Functional Diversity in Clade A Lucinid endosymbionts from the Bahamas.</title>
        <authorList>
            <person name="Giani N.M."/>
            <person name="Engel A.S."/>
            <person name="Campbell B.J."/>
        </authorList>
    </citation>
    <scope>NUCLEOTIDE SEQUENCE [LARGE SCALE GENOMIC DNA]</scope>
    <source>
        <strain evidence="3">LUC16012Gg_MoonRockCtena</strain>
    </source>
</reference>
<evidence type="ECO:0000313" key="4">
    <source>
        <dbReference type="Proteomes" id="UP000770889"/>
    </source>
</evidence>
<gene>
    <name evidence="3" type="ORF">KME65_08945</name>
</gene>
<evidence type="ECO:0000313" key="3">
    <source>
        <dbReference type="EMBL" id="MBT2989081.1"/>
    </source>
</evidence>
<comment type="caution">
    <text evidence="3">The sequence shown here is derived from an EMBL/GenBank/DDBJ whole genome shotgun (WGS) entry which is preliminary data.</text>
</comment>
<keyword evidence="2" id="KW-1133">Transmembrane helix</keyword>
<feature type="transmembrane region" description="Helical" evidence="2">
    <location>
        <begin position="75"/>
        <end position="92"/>
    </location>
</feature>
<dbReference type="PANTHER" id="PTHR35813:SF1">
    <property type="entry name" value="INNER MEMBRANE PROTEIN YBAN"/>
    <property type="match status" value="1"/>
</dbReference>
<proteinExistence type="predicted"/>
<dbReference type="InterPro" id="IPR007401">
    <property type="entry name" value="DUF454"/>
</dbReference>
<accession>A0A944M6W0</accession>
<keyword evidence="1" id="KW-1003">Cell membrane</keyword>
<dbReference type="GO" id="GO:0005886">
    <property type="term" value="C:plasma membrane"/>
    <property type="evidence" value="ECO:0007669"/>
    <property type="project" value="UniProtKB-SubCell"/>
</dbReference>
<dbReference type="Proteomes" id="UP000770889">
    <property type="component" value="Unassembled WGS sequence"/>
</dbReference>
<protein>
    <recommendedName>
        <fullName evidence="1">Inner membrane protein</fullName>
    </recommendedName>
</protein>
<evidence type="ECO:0000256" key="2">
    <source>
        <dbReference type="SAM" id="Phobius"/>
    </source>
</evidence>
<evidence type="ECO:0000256" key="1">
    <source>
        <dbReference type="PIRNR" id="PIRNR016789"/>
    </source>
</evidence>
<feature type="transmembrane region" description="Helical" evidence="2">
    <location>
        <begin position="6"/>
        <end position="39"/>
    </location>
</feature>
<dbReference type="Pfam" id="PF04304">
    <property type="entry name" value="DUF454"/>
    <property type="match status" value="1"/>
</dbReference>
<sequence length="119" mass="13416">MARWGALILAYLFLALALVGVILPGLPTVPFLLLSAWFAAKGSQRLHRWLYSHPHFGKLLIDWEQRGAISRSSKVMAVILIFIAWVIMYLQISNLWVFAGMTLLLIGVIAFLLTRPEPD</sequence>
<keyword evidence="1" id="KW-0997">Cell inner membrane</keyword>
<comment type="subcellular location">
    <subcellularLocation>
        <location evidence="1">Cell inner membrane</location>
        <topology evidence="1">Multi-pass membrane protein</topology>
    </subcellularLocation>
</comment>
<keyword evidence="2" id="KW-0812">Transmembrane</keyword>
<dbReference type="AlphaFoldDB" id="A0A944M6W0"/>
<feature type="transmembrane region" description="Helical" evidence="2">
    <location>
        <begin position="98"/>
        <end position="114"/>
    </location>
</feature>
<dbReference type="PANTHER" id="PTHR35813">
    <property type="entry name" value="INNER MEMBRANE PROTEIN YBAN"/>
    <property type="match status" value="1"/>
</dbReference>